<dbReference type="EMBL" id="GEZM01096686">
    <property type="protein sequence ID" value="JAV54673.1"/>
    <property type="molecule type" value="Transcribed_RNA"/>
</dbReference>
<dbReference type="EMBL" id="GEZM01096685">
    <property type="protein sequence ID" value="JAV54674.1"/>
    <property type="molecule type" value="Transcribed_RNA"/>
</dbReference>
<reference evidence="2 3" key="2">
    <citation type="journal article" date="2018" name="Elife">
        <title>Firefly genomes illuminate parallel origins of bioluminescence in beetles.</title>
        <authorList>
            <person name="Fallon T.R."/>
            <person name="Lower S.E."/>
            <person name="Chang C.H."/>
            <person name="Bessho-Uehara M."/>
            <person name="Martin G.J."/>
            <person name="Bewick A.J."/>
            <person name="Behringer M."/>
            <person name="Debat H.J."/>
            <person name="Wong I."/>
            <person name="Day J.C."/>
            <person name="Suvorov A."/>
            <person name="Silva C.J."/>
            <person name="Stanger-Hall K.F."/>
            <person name="Hall D.W."/>
            <person name="Schmitz R.J."/>
            <person name="Nelson D.R."/>
            <person name="Lewis S.M."/>
            <person name="Shigenobu S."/>
            <person name="Bybee S.M."/>
            <person name="Larracuente A.M."/>
            <person name="Oba Y."/>
            <person name="Weng J.K."/>
        </authorList>
    </citation>
    <scope>NUCLEOTIDE SEQUENCE [LARGE SCALE GENOMIC DNA]</scope>
    <source>
        <strain evidence="2">1611_PpyrPB1</strain>
        <tissue evidence="2">Whole body</tissue>
    </source>
</reference>
<dbReference type="EMBL" id="GEZM01096699">
    <property type="protein sequence ID" value="JAV54655.1"/>
    <property type="molecule type" value="Transcribed_RNA"/>
</dbReference>
<dbReference type="EMBL" id="GEZM01096695">
    <property type="protein sequence ID" value="JAV54661.1"/>
    <property type="molecule type" value="Transcribed_RNA"/>
</dbReference>
<name>A0A1Y1K2D5_PHOPY</name>
<organism evidence="1">
    <name type="scientific">Photinus pyralis</name>
    <name type="common">Common eastern firefly</name>
    <name type="synonym">Lampyris pyralis</name>
    <dbReference type="NCBI Taxonomy" id="7054"/>
    <lineage>
        <taxon>Eukaryota</taxon>
        <taxon>Metazoa</taxon>
        <taxon>Ecdysozoa</taxon>
        <taxon>Arthropoda</taxon>
        <taxon>Hexapoda</taxon>
        <taxon>Insecta</taxon>
        <taxon>Pterygota</taxon>
        <taxon>Neoptera</taxon>
        <taxon>Endopterygota</taxon>
        <taxon>Coleoptera</taxon>
        <taxon>Polyphaga</taxon>
        <taxon>Elateriformia</taxon>
        <taxon>Elateroidea</taxon>
        <taxon>Lampyridae</taxon>
        <taxon>Lampyrinae</taxon>
        <taxon>Photinus</taxon>
    </lineage>
</organism>
<dbReference type="EMBL" id="GEZM01096689">
    <property type="protein sequence ID" value="JAV54671.1"/>
    <property type="molecule type" value="Transcribed_RNA"/>
</dbReference>
<dbReference type="EMBL" id="GEZM01096697">
    <property type="protein sequence ID" value="JAV54658.1"/>
    <property type="molecule type" value="Transcribed_RNA"/>
</dbReference>
<dbReference type="PANTHER" id="PTHR33053">
    <property type="entry name" value="PROTEIN, PUTATIVE-RELATED"/>
    <property type="match status" value="1"/>
</dbReference>
<dbReference type="EMBL" id="GEZM01096694">
    <property type="protein sequence ID" value="JAV54663.1"/>
    <property type="molecule type" value="Transcribed_RNA"/>
</dbReference>
<dbReference type="PANTHER" id="PTHR33053:SF24">
    <property type="entry name" value="TRANSPOSASE DOMAIN-CONTAINING PROTEIN"/>
    <property type="match status" value="1"/>
</dbReference>
<dbReference type="EMBL" id="GEZM01096682">
    <property type="protein sequence ID" value="JAV54677.1"/>
    <property type="molecule type" value="Transcribed_RNA"/>
</dbReference>
<dbReference type="OrthoDB" id="10053513at2759"/>
<dbReference type="EMBL" id="GEZM01096705">
    <property type="protein sequence ID" value="JAV54643.1"/>
    <property type="molecule type" value="Transcribed_RNA"/>
</dbReference>
<accession>A0A1Y1K2D5</accession>
<gene>
    <name evidence="2" type="ORF">PPYR_02211</name>
</gene>
<dbReference type="InParanoid" id="A0A1Y1K2D5"/>
<proteinExistence type="predicted"/>
<dbReference type="EMBL" id="GEZM01096703">
    <property type="protein sequence ID" value="JAV54647.1"/>
    <property type="molecule type" value="Transcribed_RNA"/>
</dbReference>
<dbReference type="EMBL" id="GEZM01096701">
    <property type="protein sequence ID" value="JAV54651.1"/>
    <property type="molecule type" value="Transcribed_RNA"/>
</dbReference>
<protein>
    <recommendedName>
        <fullName evidence="4">DUF4218 domain-containing protein</fullName>
    </recommendedName>
</protein>
<keyword evidence="3" id="KW-1185">Reference proteome</keyword>
<dbReference type="EMBL" id="GEZM01096693">
    <property type="protein sequence ID" value="JAV54664.1"/>
    <property type="molecule type" value="Transcribed_RNA"/>
</dbReference>
<evidence type="ECO:0000313" key="2">
    <source>
        <dbReference type="EMBL" id="KAB0805241.1"/>
    </source>
</evidence>
<dbReference type="AlphaFoldDB" id="A0A1Y1K2D5"/>
<dbReference type="EMBL" id="GEZM01096698">
    <property type="protein sequence ID" value="JAV54657.1"/>
    <property type="molecule type" value="Transcribed_RNA"/>
</dbReference>
<dbReference type="EMBL" id="GEZM01096690">
    <property type="protein sequence ID" value="JAV54669.1"/>
    <property type="molecule type" value="Transcribed_RNA"/>
</dbReference>
<dbReference type="Proteomes" id="UP000327044">
    <property type="component" value="Unassembled WGS sequence"/>
</dbReference>
<dbReference type="EMBL" id="GEZM01096706">
    <property type="protein sequence ID" value="JAV54641.1"/>
    <property type="molecule type" value="Transcribed_RNA"/>
</dbReference>
<dbReference type="EMBL" id="GEZM01096707">
    <property type="protein sequence ID" value="JAV54638.1"/>
    <property type="molecule type" value="Transcribed_RNA"/>
</dbReference>
<evidence type="ECO:0000313" key="3">
    <source>
        <dbReference type="Proteomes" id="UP000327044"/>
    </source>
</evidence>
<dbReference type="EMBL" id="GEZM01096709">
    <property type="protein sequence ID" value="JAV54637.1"/>
    <property type="molecule type" value="Transcribed_RNA"/>
</dbReference>
<dbReference type="EMBL" id="GEZM01096704">
    <property type="protein sequence ID" value="JAV54644.1"/>
    <property type="molecule type" value="Transcribed_RNA"/>
</dbReference>
<dbReference type="EMBL" id="GEZM01096710">
    <property type="protein sequence ID" value="JAV54635.1"/>
    <property type="molecule type" value="Transcribed_RNA"/>
</dbReference>
<sequence>MSSKIVGKRQFYRKLNKQKEQLLHMLNGGIDAQIVSTSSGCNTLLRFDISSITDIEGVLDSYEPFPHMSISDDEQDSLNEHVDVPNFCNSSACDQSLATNLDQTINENEKQMDIAINSVSLSTKLKQWAITSGVTHSTVTNLLHILSPYHAELPLDCRTLLKTPTKTNIIQLETGSYCHIGLQKGITHFLLTNSQFIGDELQIGFNIDGIPLYKSKNSQLWPILGQIKNSNSSPFPIGVFYGNAKPQPLQLFLKDLINELNILMIEGITVMGKSYRVKIFAFMCDSPARAFLKCIKYHSGYSSCEKCIEVGNYVDGRVVFLSTSAPKRTDHSFKNQTDEDHHTGISPLIEIQLGMVSQFPIDYMHNICLGVVKKLLTLWLNGPLQFRLQNRLVQNISQLLESFAKCTPIEFNRKPRSLVELARWKATEFRSFLLYFGPVVLKSKVDLAIYEHFLLLHSAITILISITHLNQLGLDLPEEMLNTFVNHSNVLYGPSFLIYNVHYLSHLTHDVRTYGVLDNFSCFPFETYLYQLKRLVKSTVNPLVEIHNRLIEKSSCAAASDFMSEGLQLKYPHTCGPVINLENHDLQYKKLHYNNTIFTIYPYSKADCYCLIEGSVVEIHNIIMNHNKQIVIVGKKFKSQCSLYSYPFDSKVLDIYLVSEISKKCVAFILSKKLTKCMLLPTINNCWASIPIIHSV</sequence>
<reference evidence="1" key="1">
    <citation type="journal article" date="2016" name="Sci. Rep.">
        <title>Molecular characterization of firefly nuptial gifts: a multi-omics approach sheds light on postcopulatory sexual selection.</title>
        <authorList>
            <person name="Al-Wathiqui N."/>
            <person name="Fallon T.R."/>
            <person name="South A."/>
            <person name="Weng J.K."/>
            <person name="Lewis S.M."/>
        </authorList>
    </citation>
    <scope>NUCLEOTIDE SEQUENCE</scope>
</reference>
<reference evidence="2" key="3">
    <citation type="submission" date="2019-08" db="EMBL/GenBank/DDBJ databases">
        <authorList>
            <consortium name="Photinus pyralis genome working group"/>
            <person name="Fallon T.R."/>
            <person name="Sander Lower S.E."/>
            <person name="Weng J.-K."/>
        </authorList>
    </citation>
    <scope>NUCLEOTIDE SEQUENCE</scope>
    <source>
        <strain evidence="2">1611_PpyrPB1</strain>
        <tissue evidence="2">Whole body</tissue>
    </source>
</reference>
<evidence type="ECO:0008006" key="4">
    <source>
        <dbReference type="Google" id="ProtNLM"/>
    </source>
</evidence>
<dbReference type="EMBL" id="VVIM01000001">
    <property type="protein sequence ID" value="KAB0805241.1"/>
    <property type="molecule type" value="Genomic_DNA"/>
</dbReference>
<evidence type="ECO:0000313" key="1">
    <source>
        <dbReference type="EMBL" id="JAV54638.1"/>
    </source>
</evidence>